<dbReference type="InterPro" id="IPR010057">
    <property type="entry name" value="Transcription_activator_Rgg_C"/>
</dbReference>
<organism evidence="2">
    <name type="scientific">Streptococcus pneumoniae</name>
    <dbReference type="NCBI Taxonomy" id="1313"/>
    <lineage>
        <taxon>Bacteria</taxon>
        <taxon>Bacillati</taxon>
        <taxon>Bacillota</taxon>
        <taxon>Bacilli</taxon>
        <taxon>Lactobacillales</taxon>
        <taxon>Streptococcaceae</taxon>
        <taxon>Streptococcus</taxon>
    </lineage>
</organism>
<dbReference type="NCBIfam" id="TIGR01716">
    <property type="entry name" value="RGG_Cterm"/>
    <property type="match status" value="1"/>
</dbReference>
<dbReference type="Gene3D" id="1.25.40.10">
    <property type="entry name" value="Tetratricopeptide repeat domain"/>
    <property type="match status" value="1"/>
</dbReference>
<reference evidence="2" key="2">
    <citation type="journal article" date="2011" name="Science">
        <title>Rapid pneumococcal evolution in response to clinical interventions.</title>
        <authorList>
            <person name="Croucher N.J."/>
            <person name="Harris S.R."/>
            <person name="Fraser C."/>
            <person name="Quail M.A."/>
            <person name="Burton J."/>
            <person name="Van der Linden M."/>
            <person name="McGee L."/>
            <person name="Von Gottberg A."/>
            <person name="Song J.H."/>
            <person name="Ko K.S."/>
            <person name="Pichon B."/>
            <person name="Baker S."/>
            <person name="Parry C.M."/>
            <person name="Lambertsen L.M."/>
            <person name="Shahinas D."/>
            <person name="Pillai D.R."/>
            <person name="Mitchell T.J."/>
            <person name="Dougan G."/>
            <person name="Tomasz A."/>
            <person name="Klugman K.P."/>
            <person name="Parkhill J."/>
            <person name="Hanage W.P."/>
            <person name="Bentley S.D."/>
        </authorList>
    </citation>
    <scope>NUCLEOTIDE SEQUENCE</scope>
    <source>
        <strain evidence="2">11876</strain>
    </source>
</reference>
<dbReference type="InterPro" id="IPR011990">
    <property type="entry name" value="TPR-like_helical_dom_sf"/>
</dbReference>
<dbReference type="Pfam" id="PF01381">
    <property type="entry name" value="HTH_3"/>
    <property type="match status" value="1"/>
</dbReference>
<dbReference type="AlphaFoldDB" id="E8ZCW9"/>
<dbReference type="InterPro" id="IPR053163">
    <property type="entry name" value="HTH-type_regulator_Rgg"/>
</dbReference>
<dbReference type="CDD" id="cd00093">
    <property type="entry name" value="HTH_XRE"/>
    <property type="match status" value="1"/>
</dbReference>
<dbReference type="InterPro" id="IPR001387">
    <property type="entry name" value="Cro/C1-type_HTH"/>
</dbReference>
<protein>
    <submittedName>
        <fullName evidence="2">Putative helix-turn-helix DNA binding protein</fullName>
    </submittedName>
</protein>
<dbReference type="GO" id="GO:0003677">
    <property type="term" value="F:DNA binding"/>
    <property type="evidence" value="ECO:0007669"/>
    <property type="project" value="InterPro"/>
</dbReference>
<dbReference type="SMART" id="SM00530">
    <property type="entry name" value="HTH_XRE"/>
    <property type="match status" value="1"/>
</dbReference>
<dbReference type="EMBL" id="FR671404">
    <property type="protein sequence ID" value="CBW38858.1"/>
    <property type="molecule type" value="Genomic_DNA"/>
</dbReference>
<sequence length="302" mass="35410">MEINMIIGETYRKIREGKGISISSLAGAEISKSQISRFELGETEISFFKLLYLLEKIGVTLEEFLLSCNNYQPSDFNTLIRLVQQAAYNQEIKSLLNMVSKEMELFRETKSHYHKLNAIFIESIIYGIDNTHQLSNQDTSYLTNYLFSVENWGYYEILILGNCCRAILPNLLFRYAKEALKKGKLYSSIPRNKQALVQLLLNSLLIMIENSLYEEALFLEQATKNILSNSTDFFEQTILLYLEGFFELKFHHNQKSILKIEDALKIFELFNKTLYKNYKDYYKKILSFYYNVVIPILNNCFF</sequence>
<dbReference type="PANTHER" id="PTHR37038:SF12">
    <property type="entry name" value="TRANSCRIPTIONAL REGULATOR"/>
    <property type="match status" value="1"/>
</dbReference>
<proteinExistence type="predicted"/>
<reference evidence="2" key="1">
    <citation type="submission" date="2010-07" db="EMBL/GenBank/DDBJ databases">
        <authorList>
            <person name="Croucher N."/>
        </authorList>
    </citation>
    <scope>NUCLEOTIDE SEQUENCE</scope>
    <source>
        <strain evidence="2">11876</strain>
    </source>
</reference>
<dbReference type="PANTHER" id="PTHR37038">
    <property type="entry name" value="TRANSCRIPTIONAL REGULATOR-RELATED"/>
    <property type="match status" value="1"/>
</dbReference>
<evidence type="ECO:0000313" key="2">
    <source>
        <dbReference type="EMBL" id="CBW38858.1"/>
    </source>
</evidence>
<feature type="domain" description="HTH cro/C1-type" evidence="1">
    <location>
        <begin position="12"/>
        <end position="64"/>
    </location>
</feature>
<dbReference type="SUPFAM" id="SSF47413">
    <property type="entry name" value="lambda repressor-like DNA-binding domains"/>
    <property type="match status" value="1"/>
</dbReference>
<dbReference type="InterPro" id="IPR010982">
    <property type="entry name" value="Lambda_DNA-bd_dom_sf"/>
</dbReference>
<name>E8ZCW9_STREE</name>
<accession>E8ZCW9</accession>
<dbReference type="Pfam" id="PF21259">
    <property type="entry name" value="Rgg_C"/>
    <property type="match status" value="1"/>
</dbReference>
<evidence type="ECO:0000259" key="1">
    <source>
        <dbReference type="PROSITE" id="PS50943"/>
    </source>
</evidence>
<dbReference type="PROSITE" id="PS50943">
    <property type="entry name" value="HTH_CROC1"/>
    <property type="match status" value="1"/>
</dbReference>